<dbReference type="KEGG" id="blq:L21SP5_02896"/>
<keyword evidence="2" id="KW-1185">Reference proteome</keyword>
<name>A0A0S2I2K9_9BACT</name>
<dbReference type="AlphaFoldDB" id="A0A0S2I2K9"/>
<accession>A0A0S2I2K9</accession>
<dbReference type="Proteomes" id="UP000064893">
    <property type="component" value="Chromosome"/>
</dbReference>
<organism evidence="1 2">
    <name type="scientific">Salinivirga cyanobacteriivorans</name>
    <dbReference type="NCBI Taxonomy" id="1307839"/>
    <lineage>
        <taxon>Bacteria</taxon>
        <taxon>Pseudomonadati</taxon>
        <taxon>Bacteroidota</taxon>
        <taxon>Bacteroidia</taxon>
        <taxon>Bacteroidales</taxon>
        <taxon>Salinivirgaceae</taxon>
        <taxon>Salinivirga</taxon>
    </lineage>
</organism>
<gene>
    <name evidence="1" type="ORF">L21SP5_02896</name>
</gene>
<reference evidence="1 2" key="1">
    <citation type="submission" date="2015-11" db="EMBL/GenBank/DDBJ databases">
        <title>Description and complete genome sequence of a novel strain predominating in hypersaline microbial mats and representing a new family of the Bacteriodetes phylum.</title>
        <authorList>
            <person name="Spring S."/>
            <person name="Bunk B."/>
            <person name="Sproer C."/>
            <person name="Klenk H.-P."/>
        </authorList>
    </citation>
    <scope>NUCLEOTIDE SEQUENCE [LARGE SCALE GENOMIC DNA]</scope>
    <source>
        <strain evidence="1 2">L21-Spi-D4</strain>
    </source>
</reference>
<dbReference type="EMBL" id="CP013118">
    <property type="protein sequence ID" value="ALO16516.1"/>
    <property type="molecule type" value="Genomic_DNA"/>
</dbReference>
<evidence type="ECO:0008006" key="3">
    <source>
        <dbReference type="Google" id="ProtNLM"/>
    </source>
</evidence>
<dbReference type="STRING" id="1307839.L21SP5_02896"/>
<evidence type="ECO:0000313" key="2">
    <source>
        <dbReference type="Proteomes" id="UP000064893"/>
    </source>
</evidence>
<protein>
    <recommendedName>
        <fullName evidence="3">Type II toxin-antitoxin system RelE/ParE family toxin</fullName>
    </recommendedName>
</protein>
<sequence>MELKVFWTDTARYQLEDIFDLLKYKAGVNIAKNIVT</sequence>
<evidence type="ECO:0000313" key="1">
    <source>
        <dbReference type="EMBL" id="ALO16516.1"/>
    </source>
</evidence>
<proteinExistence type="predicted"/>